<proteinExistence type="predicted"/>
<evidence type="ECO:0000313" key="1">
    <source>
        <dbReference type="EMBL" id="KAJ1163632.1"/>
    </source>
</evidence>
<protein>
    <submittedName>
        <fullName evidence="1">Uncharacterized protein</fullName>
    </submittedName>
</protein>
<dbReference type="AlphaFoldDB" id="A0AAV7SHS1"/>
<reference evidence="1" key="1">
    <citation type="journal article" date="2022" name="bioRxiv">
        <title>Sequencing and chromosome-scale assembly of the giantPleurodeles waltlgenome.</title>
        <authorList>
            <person name="Brown T."/>
            <person name="Elewa A."/>
            <person name="Iarovenko S."/>
            <person name="Subramanian E."/>
            <person name="Araus A.J."/>
            <person name="Petzold A."/>
            <person name="Susuki M."/>
            <person name="Suzuki K.-i.T."/>
            <person name="Hayashi T."/>
            <person name="Toyoda A."/>
            <person name="Oliveira C."/>
            <person name="Osipova E."/>
            <person name="Leigh N.D."/>
            <person name="Simon A."/>
            <person name="Yun M.H."/>
        </authorList>
    </citation>
    <scope>NUCLEOTIDE SEQUENCE</scope>
    <source>
        <strain evidence="1">20211129_DDA</strain>
        <tissue evidence="1">Liver</tissue>
    </source>
</reference>
<dbReference type="EMBL" id="JANPWB010000008">
    <property type="protein sequence ID" value="KAJ1163632.1"/>
    <property type="molecule type" value="Genomic_DNA"/>
</dbReference>
<evidence type="ECO:0000313" key="2">
    <source>
        <dbReference type="Proteomes" id="UP001066276"/>
    </source>
</evidence>
<keyword evidence="2" id="KW-1185">Reference proteome</keyword>
<gene>
    <name evidence="1" type="ORF">NDU88_004088</name>
</gene>
<dbReference type="Proteomes" id="UP001066276">
    <property type="component" value="Chromosome 4_2"/>
</dbReference>
<organism evidence="1 2">
    <name type="scientific">Pleurodeles waltl</name>
    <name type="common">Iberian ribbed newt</name>
    <dbReference type="NCBI Taxonomy" id="8319"/>
    <lineage>
        <taxon>Eukaryota</taxon>
        <taxon>Metazoa</taxon>
        <taxon>Chordata</taxon>
        <taxon>Craniata</taxon>
        <taxon>Vertebrata</taxon>
        <taxon>Euteleostomi</taxon>
        <taxon>Amphibia</taxon>
        <taxon>Batrachia</taxon>
        <taxon>Caudata</taxon>
        <taxon>Salamandroidea</taxon>
        <taxon>Salamandridae</taxon>
        <taxon>Pleurodelinae</taxon>
        <taxon>Pleurodeles</taxon>
    </lineage>
</organism>
<sequence>MVGRREAVRVKLAIVVSAKPLRLWFRGLHPLGRVSVSEACCGSSRTPASLFSGRRSSGALRGSPGPSASVFFVVDELAGRGLEQRDSAPQVGLHHRGTPWVFRLTMVDPFSADQELNGGRRGRCQVKCLFWWPLGTHRLPGIAAAQSSQFRRPSSFVARPRPQKT</sequence>
<name>A0AAV7SHS1_PLEWA</name>
<comment type="caution">
    <text evidence="1">The sequence shown here is derived from an EMBL/GenBank/DDBJ whole genome shotgun (WGS) entry which is preliminary data.</text>
</comment>
<accession>A0AAV7SHS1</accession>